<dbReference type="NCBIfam" id="TIGR02122">
    <property type="entry name" value="TRAP_TAXI"/>
    <property type="match status" value="1"/>
</dbReference>
<keyword evidence="1" id="KW-0472">Membrane</keyword>
<protein>
    <submittedName>
        <fullName evidence="2">TAXI family TRAP transporter solute-binding subunit</fullName>
    </submittedName>
</protein>
<dbReference type="Gene3D" id="3.40.190.10">
    <property type="entry name" value="Periplasmic binding protein-like II"/>
    <property type="match status" value="2"/>
</dbReference>
<comment type="caution">
    <text evidence="2">The sequence shown here is derived from an EMBL/GenBank/DDBJ whole genome shotgun (WGS) entry which is preliminary data.</text>
</comment>
<evidence type="ECO:0000313" key="3">
    <source>
        <dbReference type="Proteomes" id="UP001550210"/>
    </source>
</evidence>
<dbReference type="EMBL" id="JBEXPZ010000008">
    <property type="protein sequence ID" value="MET9844437.1"/>
    <property type="molecule type" value="Genomic_DNA"/>
</dbReference>
<dbReference type="SUPFAM" id="SSF53850">
    <property type="entry name" value="Periplasmic binding protein-like II"/>
    <property type="match status" value="1"/>
</dbReference>
<keyword evidence="1" id="KW-0812">Transmembrane</keyword>
<reference evidence="2 3" key="1">
    <citation type="submission" date="2024-06" db="EMBL/GenBank/DDBJ databases">
        <title>The Natural Products Discovery Center: Release of the First 8490 Sequenced Strains for Exploring Actinobacteria Biosynthetic Diversity.</title>
        <authorList>
            <person name="Kalkreuter E."/>
            <person name="Kautsar S.A."/>
            <person name="Yang D."/>
            <person name="Bader C.D."/>
            <person name="Teijaro C.N."/>
            <person name="Fluegel L."/>
            <person name="Davis C.M."/>
            <person name="Simpson J.R."/>
            <person name="Lauterbach L."/>
            <person name="Steele A.D."/>
            <person name="Gui C."/>
            <person name="Meng S."/>
            <person name="Li G."/>
            <person name="Viehrig K."/>
            <person name="Ye F."/>
            <person name="Su P."/>
            <person name="Kiefer A.F."/>
            <person name="Nichols A."/>
            <person name="Cepeda A.J."/>
            <person name="Yan W."/>
            <person name="Fan B."/>
            <person name="Jiang Y."/>
            <person name="Adhikari A."/>
            <person name="Zheng C.-J."/>
            <person name="Schuster L."/>
            <person name="Cowan T.M."/>
            <person name="Smanski M.J."/>
            <person name="Chevrette M.G."/>
            <person name="De Carvalho L.P.S."/>
            <person name="Shen B."/>
        </authorList>
    </citation>
    <scope>NUCLEOTIDE SEQUENCE [LARGE SCALE GENOMIC DNA]</scope>
    <source>
        <strain evidence="2 3">NPDC006434</strain>
    </source>
</reference>
<dbReference type="PANTHER" id="PTHR42941">
    <property type="entry name" value="SLL1037 PROTEIN"/>
    <property type="match status" value="1"/>
</dbReference>
<dbReference type="RefSeq" id="WP_355393987.1">
    <property type="nucleotide sequence ID" value="NZ_JBEXPZ010000008.1"/>
</dbReference>
<dbReference type="PANTHER" id="PTHR42941:SF1">
    <property type="entry name" value="SLL1037 PROTEIN"/>
    <property type="match status" value="1"/>
</dbReference>
<keyword evidence="1" id="KW-1133">Transmembrane helix</keyword>
<accession>A0ABV2USB2</accession>
<dbReference type="InterPro" id="IPR011852">
    <property type="entry name" value="TRAP_TAXI"/>
</dbReference>
<feature type="transmembrane region" description="Helical" evidence="1">
    <location>
        <begin position="12"/>
        <end position="32"/>
    </location>
</feature>
<name>A0ABV2USB2_9ACTN</name>
<sequence>MVQVFPRIGGRRALLGSAASLVVLGLLAWWLWPRETPPSGTITLSTGAPQGVYQEYGKLLRDSVGGDMPDLRIDLEDSNGSQTNVTRVATGESDFAIAAADAVQTYVDQGKPGADKLRGLARLYDDYVQLIVPATSPVQRVADLKGKRVAVGPQGSGVRLIAGRVLSADGLNIDKDIDARSDTIRTGPDALRQGKIDAFFWSGGLPTKGITDLAKKYDFDFRFVPIESDLVAKLHEQGSVYSHYRASVMPADAYPTILRGSTVPTITVANLLITREDMDPRLTEWLTRMVIKSRDRIGKKVHAAQLVDLRTAIYTDPLPLHEGAAEYYQSVKP</sequence>
<gene>
    <name evidence="2" type="ORF">ABZZ21_07600</name>
</gene>
<keyword evidence="3" id="KW-1185">Reference proteome</keyword>
<dbReference type="Proteomes" id="UP001550210">
    <property type="component" value="Unassembled WGS sequence"/>
</dbReference>
<dbReference type="Pfam" id="PF16868">
    <property type="entry name" value="NMT1_3"/>
    <property type="match status" value="1"/>
</dbReference>
<evidence type="ECO:0000313" key="2">
    <source>
        <dbReference type="EMBL" id="MET9844437.1"/>
    </source>
</evidence>
<evidence type="ECO:0000256" key="1">
    <source>
        <dbReference type="SAM" id="Phobius"/>
    </source>
</evidence>
<organism evidence="2 3">
    <name type="scientific">Streptomyces ossamyceticus</name>
    <dbReference type="NCBI Taxonomy" id="249581"/>
    <lineage>
        <taxon>Bacteria</taxon>
        <taxon>Bacillati</taxon>
        <taxon>Actinomycetota</taxon>
        <taxon>Actinomycetes</taxon>
        <taxon>Kitasatosporales</taxon>
        <taxon>Streptomycetaceae</taxon>
        <taxon>Streptomyces</taxon>
    </lineage>
</organism>
<proteinExistence type="predicted"/>